<dbReference type="AlphaFoldDB" id="A0AA41R069"/>
<keyword evidence="2" id="KW-1185">Reference proteome</keyword>
<dbReference type="Pfam" id="PF12953">
    <property type="entry name" value="DUF3842"/>
    <property type="match status" value="1"/>
</dbReference>
<accession>A0AA41R069</accession>
<reference evidence="1" key="1">
    <citation type="submission" date="2022-04" db="EMBL/GenBank/DDBJ databases">
        <title>Desulfatitalea alkaliphila sp. nov., a novel anaerobic sulfate-reducing bacterium isolated from terrestrial mud volcano, Taman Peninsula, Russia.</title>
        <authorList>
            <person name="Khomyakova M.A."/>
            <person name="Merkel A.Y."/>
            <person name="Slobodkin A.I."/>
        </authorList>
    </citation>
    <scope>NUCLEOTIDE SEQUENCE</scope>
    <source>
        <strain evidence="1">M08but</strain>
    </source>
</reference>
<gene>
    <name evidence="1" type="ORF">MRX98_04095</name>
</gene>
<protein>
    <submittedName>
        <fullName evidence="1">DUF3842 family protein</fullName>
    </submittedName>
</protein>
<sequence length="163" mass="17167">MIALGTNAVATAHMIKAGADKGATGENAVCHTVARAEWLLGPVAVTWVHALEGEVTPKMAAAIISSPAVKVLLPMAQERIGIVGVLDAALPDLVRLLIDGELKVLLGGGDPENRRAYTFYGEPARHPARRDHWTGASQVLVEAADLVTEMRVVKHPLKAGCSP</sequence>
<name>A0AA41R069_9BACT</name>
<evidence type="ECO:0000313" key="1">
    <source>
        <dbReference type="EMBL" id="MCJ8499744.1"/>
    </source>
</evidence>
<evidence type="ECO:0000313" key="2">
    <source>
        <dbReference type="Proteomes" id="UP001165427"/>
    </source>
</evidence>
<organism evidence="1 2">
    <name type="scientific">Desulfatitalea alkaliphila</name>
    <dbReference type="NCBI Taxonomy" id="2929485"/>
    <lineage>
        <taxon>Bacteria</taxon>
        <taxon>Pseudomonadati</taxon>
        <taxon>Thermodesulfobacteriota</taxon>
        <taxon>Desulfobacteria</taxon>
        <taxon>Desulfobacterales</taxon>
        <taxon>Desulfosarcinaceae</taxon>
        <taxon>Desulfatitalea</taxon>
    </lineage>
</organism>
<dbReference type="EMBL" id="JALJRB010000003">
    <property type="protein sequence ID" value="MCJ8499744.1"/>
    <property type="molecule type" value="Genomic_DNA"/>
</dbReference>
<dbReference type="Proteomes" id="UP001165427">
    <property type="component" value="Unassembled WGS sequence"/>
</dbReference>
<comment type="caution">
    <text evidence="1">The sequence shown here is derived from an EMBL/GenBank/DDBJ whole genome shotgun (WGS) entry which is preliminary data.</text>
</comment>
<dbReference type="InterPro" id="IPR024208">
    <property type="entry name" value="DUF3842"/>
</dbReference>
<proteinExistence type="predicted"/>